<keyword evidence="1" id="KW-0472">Membrane</keyword>
<keyword evidence="1" id="KW-0812">Transmembrane</keyword>
<dbReference type="AlphaFoldDB" id="A0A9X4MCE5"/>
<reference evidence="2" key="1">
    <citation type="journal article" date="2022" name="bioRxiv">
        <title>Thiovibrio frasassiensisgen. nov., sp. nov., an autotrophic, elemental sulfur disproportionating bacterium isolated from sulfidic karst sediment, and proposal of Thiovibrionaceae fam. nov.</title>
        <authorList>
            <person name="Aronson H."/>
            <person name="Thomas C."/>
            <person name="Bhattacharyya M."/>
            <person name="Eckstein S."/>
            <person name="Jensen S."/>
            <person name="Barco R."/>
            <person name="Macalady J."/>
            <person name="Amend J."/>
        </authorList>
    </citation>
    <scope>NUCLEOTIDE SEQUENCE</scope>
    <source>
        <strain evidence="2">RS19-109</strain>
    </source>
</reference>
<dbReference type="Proteomes" id="UP001154240">
    <property type="component" value="Unassembled WGS sequence"/>
</dbReference>
<evidence type="ECO:0000313" key="3">
    <source>
        <dbReference type="Proteomes" id="UP001154240"/>
    </source>
</evidence>
<sequence length="79" mass="8570">MHKSIHRSMARPGRGFTISMAELEKEAAQEKIHLDTPRILLALAAIVGLWGLVNLFSGILQSGGVAELGLEWFNAVLGM</sequence>
<evidence type="ECO:0000256" key="1">
    <source>
        <dbReference type="SAM" id="Phobius"/>
    </source>
</evidence>
<gene>
    <name evidence="2" type="ORF">OLX77_02210</name>
</gene>
<name>A0A9X4MCE5_9BACT</name>
<comment type="caution">
    <text evidence="2">The sequence shown here is derived from an EMBL/GenBank/DDBJ whole genome shotgun (WGS) entry which is preliminary data.</text>
</comment>
<keyword evidence="1" id="KW-1133">Transmembrane helix</keyword>
<organism evidence="2 3">
    <name type="scientific">Thiovibrio frasassiensis</name>
    <dbReference type="NCBI Taxonomy" id="2984131"/>
    <lineage>
        <taxon>Bacteria</taxon>
        <taxon>Pseudomonadati</taxon>
        <taxon>Thermodesulfobacteriota</taxon>
        <taxon>Desulfobulbia</taxon>
        <taxon>Desulfobulbales</taxon>
        <taxon>Thiovibrionaceae</taxon>
        <taxon>Thiovibrio</taxon>
    </lineage>
</organism>
<accession>A0A9X4MCE5</accession>
<keyword evidence="3" id="KW-1185">Reference proteome</keyword>
<proteinExistence type="predicted"/>
<evidence type="ECO:0000313" key="2">
    <source>
        <dbReference type="EMBL" id="MDG4474974.1"/>
    </source>
</evidence>
<protein>
    <submittedName>
        <fullName evidence="2">Uncharacterized protein</fullName>
    </submittedName>
</protein>
<dbReference type="EMBL" id="JAPHEH010000001">
    <property type="protein sequence ID" value="MDG4474974.1"/>
    <property type="molecule type" value="Genomic_DNA"/>
</dbReference>
<feature type="transmembrane region" description="Helical" evidence="1">
    <location>
        <begin position="39"/>
        <end position="60"/>
    </location>
</feature>
<dbReference type="RefSeq" id="WP_307631950.1">
    <property type="nucleotide sequence ID" value="NZ_JAPHEH010000001.1"/>
</dbReference>
<reference evidence="2" key="2">
    <citation type="submission" date="2022-10" db="EMBL/GenBank/DDBJ databases">
        <authorList>
            <person name="Aronson H.S."/>
        </authorList>
    </citation>
    <scope>NUCLEOTIDE SEQUENCE</scope>
    <source>
        <strain evidence="2">RS19-109</strain>
    </source>
</reference>